<accession>A0ABP7HDG4</accession>
<evidence type="ECO:0000313" key="1">
    <source>
        <dbReference type="EMBL" id="GAA3790050.1"/>
    </source>
</evidence>
<proteinExistence type="predicted"/>
<dbReference type="RefSeq" id="WP_344933881.1">
    <property type="nucleotide sequence ID" value="NZ_BAAAZR010000001.1"/>
</dbReference>
<comment type="caution">
    <text evidence="1">The sequence shown here is derived from an EMBL/GenBank/DDBJ whole genome shotgun (WGS) entry which is preliminary data.</text>
</comment>
<organism evidence="1 2">
    <name type="scientific">Sphaerisporangium flaviroseum</name>
    <dbReference type="NCBI Taxonomy" id="509199"/>
    <lineage>
        <taxon>Bacteria</taxon>
        <taxon>Bacillati</taxon>
        <taxon>Actinomycetota</taxon>
        <taxon>Actinomycetes</taxon>
        <taxon>Streptosporangiales</taxon>
        <taxon>Streptosporangiaceae</taxon>
        <taxon>Sphaerisporangium</taxon>
    </lineage>
</organism>
<keyword evidence="2" id="KW-1185">Reference proteome</keyword>
<reference evidence="2" key="1">
    <citation type="journal article" date="2019" name="Int. J. Syst. Evol. Microbiol.">
        <title>The Global Catalogue of Microorganisms (GCM) 10K type strain sequencing project: providing services to taxonomists for standard genome sequencing and annotation.</title>
        <authorList>
            <consortium name="The Broad Institute Genomics Platform"/>
            <consortium name="The Broad Institute Genome Sequencing Center for Infectious Disease"/>
            <person name="Wu L."/>
            <person name="Ma J."/>
        </authorList>
    </citation>
    <scope>NUCLEOTIDE SEQUENCE [LARGE SCALE GENOMIC DNA]</scope>
    <source>
        <strain evidence="2">JCM 16908</strain>
    </source>
</reference>
<protein>
    <recommendedName>
        <fullName evidence="3">DUF4157 domain-containing protein</fullName>
    </recommendedName>
</protein>
<sequence length="136" mass="15150">MAFLAETNPSLTNKQFHDALVKWAKKEGATCEKDKVTGLTVCSGLKSGTHFGLSGTTLGDVTLTGPPLKNLSRTFLNHEAEHMRQWNFYYNQTNFWPTFLVYYFAQHIEPAGDSCANIYEQQAEKRAGPTTVDGLS</sequence>
<dbReference type="EMBL" id="BAAAZR010000001">
    <property type="protein sequence ID" value="GAA3790050.1"/>
    <property type="molecule type" value="Genomic_DNA"/>
</dbReference>
<evidence type="ECO:0000313" key="2">
    <source>
        <dbReference type="Proteomes" id="UP001500888"/>
    </source>
</evidence>
<dbReference type="Proteomes" id="UP001500888">
    <property type="component" value="Unassembled WGS sequence"/>
</dbReference>
<name>A0ABP7HDG4_9ACTN</name>
<gene>
    <name evidence="1" type="ORF">GCM10022226_06170</name>
</gene>
<evidence type="ECO:0008006" key="3">
    <source>
        <dbReference type="Google" id="ProtNLM"/>
    </source>
</evidence>